<dbReference type="STRING" id="917.SAMN05216326_10445"/>
<dbReference type="PANTHER" id="PTHR43861">
    <property type="entry name" value="TRANS-ACONITATE 2-METHYLTRANSFERASE-RELATED"/>
    <property type="match status" value="1"/>
</dbReference>
<dbReference type="AlphaFoldDB" id="A0A1H8C002"/>
<evidence type="ECO:0000259" key="1">
    <source>
        <dbReference type="Pfam" id="PF08241"/>
    </source>
</evidence>
<dbReference type="Proteomes" id="UP000199459">
    <property type="component" value="Unassembled WGS sequence"/>
</dbReference>
<dbReference type="Gene3D" id="3.40.50.150">
    <property type="entry name" value="Vaccinia Virus protein VP39"/>
    <property type="match status" value="1"/>
</dbReference>
<proteinExistence type="predicted"/>
<dbReference type="InterPro" id="IPR013216">
    <property type="entry name" value="Methyltransf_11"/>
</dbReference>
<dbReference type="CDD" id="cd02440">
    <property type="entry name" value="AdoMet_MTases"/>
    <property type="match status" value="1"/>
</dbReference>
<organism evidence="2 3">
    <name type="scientific">Nitrosomonas marina</name>
    <dbReference type="NCBI Taxonomy" id="917"/>
    <lineage>
        <taxon>Bacteria</taxon>
        <taxon>Pseudomonadati</taxon>
        <taxon>Pseudomonadota</taxon>
        <taxon>Betaproteobacteria</taxon>
        <taxon>Nitrosomonadales</taxon>
        <taxon>Nitrosomonadaceae</taxon>
        <taxon>Nitrosomonas</taxon>
    </lineage>
</organism>
<gene>
    <name evidence="2" type="ORF">SAMN05216325_103165</name>
</gene>
<keyword evidence="2" id="KW-0808">Transferase</keyword>
<protein>
    <submittedName>
        <fullName evidence="2">Methyltransferase domain-containing protein</fullName>
    </submittedName>
</protein>
<name>A0A1H8C002_9PROT</name>
<dbReference type="SUPFAM" id="SSF53335">
    <property type="entry name" value="S-adenosyl-L-methionine-dependent methyltransferases"/>
    <property type="match status" value="1"/>
</dbReference>
<dbReference type="GO" id="GO:0032259">
    <property type="term" value="P:methylation"/>
    <property type="evidence" value="ECO:0007669"/>
    <property type="project" value="UniProtKB-KW"/>
</dbReference>
<evidence type="ECO:0000313" key="3">
    <source>
        <dbReference type="Proteomes" id="UP000199459"/>
    </source>
</evidence>
<reference evidence="2 3" key="1">
    <citation type="submission" date="2016-10" db="EMBL/GenBank/DDBJ databases">
        <authorList>
            <person name="de Groot N.N."/>
        </authorList>
    </citation>
    <scope>NUCLEOTIDE SEQUENCE [LARGE SCALE GENOMIC DNA]</scope>
    <source>
        <strain evidence="2 3">Nm22</strain>
    </source>
</reference>
<feature type="domain" description="Methyltransferase type 11" evidence="1">
    <location>
        <begin position="60"/>
        <end position="152"/>
    </location>
</feature>
<sequence>MNKPRSFEKLWRKRFENFAEQAEDDAGIAGWSPTGLDARLRKFKEIWHSNSHFTNKKKWLDAGCGAGTYSRFIVQQGGEVVGLDYSLPSLQKARLKGESSIVWCVADINKIPLKPGYFDGAICFGVIQALNDSNHAVSSLSHAVKPGGYICIDALNSRCLPHIWEQISRRIQNKPMHLRYESVENLRHLMKKNSLVNVQLHWLPILPARWYRYQWIIETRVARWFFNYFPFLGQLLSHSFIISGQRQQDIHSA</sequence>
<dbReference type="InterPro" id="IPR029063">
    <property type="entry name" value="SAM-dependent_MTases_sf"/>
</dbReference>
<accession>A0A1H8C002</accession>
<dbReference type="Pfam" id="PF08241">
    <property type="entry name" value="Methyltransf_11"/>
    <property type="match status" value="1"/>
</dbReference>
<dbReference type="RefSeq" id="WP_177167652.1">
    <property type="nucleotide sequence ID" value="NZ_FOCP01000003.1"/>
</dbReference>
<dbReference type="GO" id="GO:0008757">
    <property type="term" value="F:S-adenosylmethionine-dependent methyltransferase activity"/>
    <property type="evidence" value="ECO:0007669"/>
    <property type="project" value="InterPro"/>
</dbReference>
<keyword evidence="2" id="KW-0489">Methyltransferase</keyword>
<evidence type="ECO:0000313" key="2">
    <source>
        <dbReference type="EMBL" id="SEM87417.1"/>
    </source>
</evidence>
<dbReference type="EMBL" id="FOCP01000003">
    <property type="protein sequence ID" value="SEM87417.1"/>
    <property type="molecule type" value="Genomic_DNA"/>
</dbReference>